<organism evidence="5 6">
    <name type="scientific">Aphanomyces astaci</name>
    <name type="common">Crayfish plague agent</name>
    <dbReference type="NCBI Taxonomy" id="112090"/>
    <lineage>
        <taxon>Eukaryota</taxon>
        <taxon>Sar</taxon>
        <taxon>Stramenopiles</taxon>
        <taxon>Oomycota</taxon>
        <taxon>Saprolegniomycetes</taxon>
        <taxon>Saprolegniales</taxon>
        <taxon>Verrucalvaceae</taxon>
        <taxon>Aphanomyces</taxon>
    </lineage>
</organism>
<dbReference type="Proteomes" id="UP000285712">
    <property type="component" value="Unassembled WGS sequence"/>
</dbReference>
<evidence type="ECO:0000313" key="5">
    <source>
        <dbReference type="EMBL" id="RHZ03046.1"/>
    </source>
</evidence>
<keyword evidence="3" id="KW-0812">Transmembrane</keyword>
<feature type="transmembrane region" description="Helical" evidence="3">
    <location>
        <begin position="908"/>
        <end position="938"/>
    </location>
</feature>
<feature type="transmembrane region" description="Helical" evidence="3">
    <location>
        <begin position="1054"/>
        <end position="1078"/>
    </location>
</feature>
<evidence type="ECO:0000313" key="6">
    <source>
        <dbReference type="Proteomes" id="UP000285712"/>
    </source>
</evidence>
<name>A0A418DZ81_APHAT</name>
<dbReference type="InterPro" id="IPR027815">
    <property type="entry name" value="CSC1/OSCA1-like_cyt"/>
</dbReference>
<feature type="transmembrane region" description="Helical" evidence="3">
    <location>
        <begin position="843"/>
        <end position="861"/>
    </location>
</feature>
<dbReference type="InterPro" id="IPR045122">
    <property type="entry name" value="Csc1-like"/>
</dbReference>
<accession>A0A418DZ81</accession>
<feature type="transmembrane region" description="Helical" evidence="3">
    <location>
        <begin position="793"/>
        <end position="815"/>
    </location>
</feature>
<dbReference type="PANTHER" id="PTHR13018">
    <property type="entry name" value="PROBABLE MEMBRANE PROTEIN DUF221-RELATED"/>
    <property type="match status" value="1"/>
</dbReference>
<feature type="domain" description="CSC1/OSCA1-like cytosolic" evidence="4">
    <location>
        <begin position="469"/>
        <end position="561"/>
    </location>
</feature>
<protein>
    <recommendedName>
        <fullName evidence="4">CSC1/OSCA1-like cytosolic domain-containing protein</fullName>
    </recommendedName>
</protein>
<feature type="region of interest" description="Disordered" evidence="2">
    <location>
        <begin position="1"/>
        <end position="38"/>
    </location>
</feature>
<dbReference type="VEuPathDB" id="FungiDB:H257_08076"/>
<feature type="coiled-coil region" evidence="1">
    <location>
        <begin position="439"/>
        <end position="493"/>
    </location>
</feature>
<keyword evidence="1" id="KW-0175">Coiled coil</keyword>
<feature type="transmembrane region" description="Helical" evidence="3">
    <location>
        <begin position="298"/>
        <end position="321"/>
    </location>
</feature>
<evidence type="ECO:0000259" key="4">
    <source>
        <dbReference type="Pfam" id="PF14703"/>
    </source>
</evidence>
<feature type="transmembrane region" description="Helical" evidence="3">
    <location>
        <begin position="1084"/>
        <end position="1105"/>
    </location>
</feature>
<feature type="transmembrane region" description="Helical" evidence="3">
    <location>
        <begin position="231"/>
        <end position="251"/>
    </location>
</feature>
<evidence type="ECO:0000256" key="2">
    <source>
        <dbReference type="SAM" id="MobiDB-lite"/>
    </source>
</evidence>
<feature type="transmembrane region" description="Helical" evidence="3">
    <location>
        <begin position="574"/>
        <end position="594"/>
    </location>
</feature>
<dbReference type="GO" id="GO:0005886">
    <property type="term" value="C:plasma membrane"/>
    <property type="evidence" value="ECO:0007669"/>
    <property type="project" value="TreeGrafter"/>
</dbReference>
<comment type="caution">
    <text evidence="5">The sequence shown here is derived from an EMBL/GenBank/DDBJ whole genome shotgun (WGS) entry which is preliminary data.</text>
</comment>
<proteinExistence type="predicted"/>
<feature type="compositionally biased region" description="Polar residues" evidence="2">
    <location>
        <begin position="1"/>
        <end position="21"/>
    </location>
</feature>
<evidence type="ECO:0000256" key="1">
    <source>
        <dbReference type="SAM" id="Coils"/>
    </source>
</evidence>
<dbReference type="Pfam" id="PF14703">
    <property type="entry name" value="PHM7_cyt"/>
    <property type="match status" value="1"/>
</dbReference>
<sequence>MDLPTSPATQDGASSDTNTIQPEPIDPAQWGRPMTLDDFAPPPVAPVVVGRPLSLNDFAPPPQQTVGRPLTLDDFAPHHLPPISPPIATTPPTATENAPPFDDSCLAVDETPVPPDTKSNVFGEDVVLSNLNTEFVGNQETQLDAAEWSTASFIAPSTNRFVDSAVVMHHRSVRALANRTVAATRPDMIKNAKRLAMSQRLGAGKPFIHTTMQDISELGTGIHLYFMFTKYMGVCFCVMSVLALPALVMNASGHGFEIDMIDPLKFSTLSIANLGVNSTMNATTDWCIDNPFTDDPNYISYITTSFDVLFSLAFVGFIMIFKMKIQTAVAQQAENVTPAKYAVFVRGLPRSATEADIVAHFNALYDPLKDYMELPLYFGCWGKRKPTIERRHLTTGGHLSKPVTNLDHVGGNDLYKGKWIAEVSISRPSGGLLRTFLAMDDLTAEAAELQDILDTYKGQQVAEKVIPRIEKKLKKVQLHLEKKTNRLKALKKDDGGVYLTQCDSAFVVFNCVESQRRCVRDYRTSHKWYARYFQPKALRFQGIHRLQIQPAPEPSDIIWENLEVSTQERRYRRAFTNFIAFLLLLLSCAIISVAQSAQQTFSKQGIPNFCAEAIPAVFLGDYDNISHYEWVLGWDPYPTEQLCPNIEAFHVTFMNSPRVTQAIPPGSNLTQCMDPCVSLDPSIDHACNTLPCFRPDLVNKYTRPCATYAASDILQCYCGPKLTNAIKLYGIFEGPRKMYQNQVPCQEYLTSYVRKNGAIVVAAGIVIIVNLCLQTIIRAFGEFERHTSESERASALVFKLFFAQLLNTGVIVLLVNANWTDVPLPLSLEKIFHGEFDDFVQKWYVAVGVGIATTMLVNSVAPQIAPTMMTFVIGPISRWFGQRSAITQRQLDEVYAGPPFDISLRYPLVLNTVFVTMMYCGGIPILLPIAAASCLITYSCDKVTLMRLYSIRTAYDEVRPPPDALGQLALSMLPFALLIHLGFSTWMYGNNQFLKSNLLDVKWIVTSLGLNHGDAVSNVNDVYESFRDIVATYDPLGRNGLASKIFRTNVFPMFALFVMAACSIFLSQFIRALLWPILDKTLGLVVRVVSLLGASAVACVGNVCLRKRYASSDDISTIPQYPDFTGQFEKTVPLDSKVDREKGFERLPSTGMLIRKWLVDTPTRDTGDRMLTWEAFTAPVRTYSIEANPKYKNAVVEMRKAAKRMHGELVEKSMMSATPRNPAAVSPM</sequence>
<feature type="transmembrane region" description="Helical" evidence="3">
    <location>
        <begin position="968"/>
        <end position="989"/>
    </location>
</feature>
<gene>
    <name evidence="5" type="ORF">DYB35_003759</name>
</gene>
<keyword evidence="3" id="KW-1133">Transmembrane helix</keyword>
<dbReference type="EMBL" id="QUTG01000058">
    <property type="protein sequence ID" value="RHZ03046.1"/>
    <property type="molecule type" value="Genomic_DNA"/>
</dbReference>
<evidence type="ECO:0000256" key="3">
    <source>
        <dbReference type="SAM" id="Phobius"/>
    </source>
</evidence>
<keyword evidence="3" id="KW-0472">Membrane</keyword>
<dbReference type="AlphaFoldDB" id="A0A418DZ81"/>
<dbReference type="GO" id="GO:0005227">
    <property type="term" value="F:calcium-activated cation channel activity"/>
    <property type="evidence" value="ECO:0007669"/>
    <property type="project" value="InterPro"/>
</dbReference>
<dbReference type="PANTHER" id="PTHR13018:SF135">
    <property type="entry name" value="CSC1_OSCA1-LIKE 7TM REGION DOMAIN-CONTAINING PROTEIN"/>
    <property type="match status" value="1"/>
</dbReference>
<feature type="transmembrane region" description="Helical" evidence="3">
    <location>
        <begin position="758"/>
        <end position="781"/>
    </location>
</feature>
<reference evidence="5 6" key="1">
    <citation type="submission" date="2018-08" db="EMBL/GenBank/DDBJ databases">
        <title>Aphanomyces genome sequencing and annotation.</title>
        <authorList>
            <person name="Minardi D."/>
            <person name="Oidtmann B."/>
            <person name="Van Der Giezen M."/>
            <person name="Studholme D.J."/>
        </authorList>
    </citation>
    <scope>NUCLEOTIDE SEQUENCE [LARGE SCALE GENOMIC DNA]</scope>
    <source>
        <strain evidence="5 6">Sv</strain>
    </source>
</reference>